<proteinExistence type="predicted"/>
<dbReference type="PANTHER" id="PTHR43784:SF2">
    <property type="entry name" value="GDSL-LIKE LIPASE_ACYLHYDROLASE, PUTATIVE (AFU_ORTHOLOGUE AFUA_2G00820)-RELATED"/>
    <property type="match status" value="1"/>
</dbReference>
<dbReference type="InterPro" id="IPR053140">
    <property type="entry name" value="GDSL_Rv0518-like"/>
</dbReference>
<dbReference type="InterPro" id="IPR036514">
    <property type="entry name" value="SGNH_hydro_sf"/>
</dbReference>
<dbReference type="Gene3D" id="3.40.50.1110">
    <property type="entry name" value="SGNH hydrolase"/>
    <property type="match status" value="1"/>
</dbReference>
<sequence length="274" mass="29326">MTVNAYLRYVALGDSQTEGLGDGDDVRGLRGCADRLAERIARDSPDVRYANLAVRGRLAGQVRAEQLAPALALRPDLATVVAGVNDLLRPRVDLDEVAGHLEAMFAALTAQGALVVTLTFPDMGRITPLARPVAHRVYALNDRIREAARRHGVVVVEASQHPVMTDPRLWSADRLHASPLGHARIAAAVADALGLPGSDDSWTLPLPPDAGATHGLRAVAAELRWAGSFLGPWLARRVRGRSSGDGRRAKRPALLPVTTLARRSESPSDGRLID</sequence>
<feature type="domain" description="SGNH hydrolase-type esterase" evidence="2">
    <location>
        <begin position="11"/>
        <end position="184"/>
    </location>
</feature>
<feature type="region of interest" description="Disordered" evidence="1">
    <location>
        <begin position="240"/>
        <end position="274"/>
    </location>
</feature>
<organism evidence="3">
    <name type="scientific">Streptomyces sp. R35</name>
    <dbReference type="NCBI Taxonomy" id="3238630"/>
    <lineage>
        <taxon>Bacteria</taxon>
        <taxon>Bacillati</taxon>
        <taxon>Actinomycetota</taxon>
        <taxon>Actinomycetes</taxon>
        <taxon>Kitasatosporales</taxon>
        <taxon>Streptomycetaceae</taxon>
        <taxon>Streptomyces</taxon>
    </lineage>
</organism>
<dbReference type="GO" id="GO:0016787">
    <property type="term" value="F:hydrolase activity"/>
    <property type="evidence" value="ECO:0007669"/>
    <property type="project" value="UniProtKB-KW"/>
</dbReference>
<dbReference type="SUPFAM" id="SSF52266">
    <property type="entry name" value="SGNH hydrolase"/>
    <property type="match status" value="1"/>
</dbReference>
<keyword evidence="3" id="KW-0378">Hydrolase</keyword>
<name>A0AB39SHX6_9ACTN</name>
<feature type="compositionally biased region" description="Basic and acidic residues" evidence="1">
    <location>
        <begin position="262"/>
        <end position="274"/>
    </location>
</feature>
<accession>A0AB39SHX6</accession>
<gene>
    <name evidence="3" type="ORF">AB5J50_35850</name>
</gene>
<dbReference type="CDD" id="cd01832">
    <property type="entry name" value="SGNH_hydrolase_like_1"/>
    <property type="match status" value="1"/>
</dbReference>
<dbReference type="EC" id="3.1.-.-" evidence="3"/>
<dbReference type="EMBL" id="CP163440">
    <property type="protein sequence ID" value="XDQ65796.1"/>
    <property type="molecule type" value="Genomic_DNA"/>
</dbReference>
<dbReference type="Pfam" id="PF13472">
    <property type="entry name" value="Lipase_GDSL_2"/>
    <property type="match status" value="1"/>
</dbReference>
<protein>
    <submittedName>
        <fullName evidence="3">SGNH/GDSL hydrolase family protein</fullName>
        <ecNumber evidence="3">3.1.-.-</ecNumber>
    </submittedName>
</protein>
<reference evidence="3" key="1">
    <citation type="submission" date="2024-07" db="EMBL/GenBank/DDBJ databases">
        <authorList>
            <person name="Yu S.T."/>
        </authorList>
    </citation>
    <scope>NUCLEOTIDE SEQUENCE</scope>
    <source>
        <strain evidence="3">R35</strain>
    </source>
</reference>
<dbReference type="InterPro" id="IPR013830">
    <property type="entry name" value="SGNH_hydro"/>
</dbReference>
<evidence type="ECO:0000256" key="1">
    <source>
        <dbReference type="SAM" id="MobiDB-lite"/>
    </source>
</evidence>
<evidence type="ECO:0000259" key="2">
    <source>
        <dbReference type="Pfam" id="PF13472"/>
    </source>
</evidence>
<evidence type="ECO:0000313" key="3">
    <source>
        <dbReference type="EMBL" id="XDQ65796.1"/>
    </source>
</evidence>
<dbReference type="AlphaFoldDB" id="A0AB39SHX6"/>
<dbReference type="PANTHER" id="PTHR43784">
    <property type="entry name" value="GDSL-LIKE LIPASE/ACYLHYDROLASE, PUTATIVE (AFU_ORTHOLOGUE AFUA_2G00820)-RELATED"/>
    <property type="match status" value="1"/>
</dbReference>
<dbReference type="RefSeq" id="WP_369262645.1">
    <property type="nucleotide sequence ID" value="NZ_CP163440.1"/>
</dbReference>